<dbReference type="RefSeq" id="WP_139724884.1">
    <property type="nucleotide sequence ID" value="NZ_VDCW01000025.1"/>
</dbReference>
<evidence type="ECO:0000313" key="2">
    <source>
        <dbReference type="Proteomes" id="UP000308186"/>
    </source>
</evidence>
<proteinExistence type="predicted"/>
<dbReference type="EMBL" id="VDCW01000025">
    <property type="protein sequence ID" value="TNF65666.1"/>
    <property type="molecule type" value="Genomic_DNA"/>
</dbReference>
<sequence>MSESHYQIPAPPAPLPPWEMQQSEKMMLLKQAKQWVEDTAKLNAGRMMLGHQTLTIDVKGAEPRVVSREDLLAALALLDEQKPQPEPFDLERAKAGDPIITRDGRKVRFLAHVPEAQLVGCMVVVMIEGDERPSFYAENGCFHSKAIVPADLLMAPEEKPVDAPMWAVTYHRETKGQVGYVYAHEEDARRISADLQGVYRGVRMIKVKEC</sequence>
<organism evidence="1 2">
    <name type="scientific">Streptococcus salivarius</name>
    <dbReference type="NCBI Taxonomy" id="1304"/>
    <lineage>
        <taxon>Bacteria</taxon>
        <taxon>Bacillati</taxon>
        <taxon>Bacillota</taxon>
        <taxon>Bacilli</taxon>
        <taxon>Lactobacillales</taxon>
        <taxon>Streptococcaceae</taxon>
        <taxon>Streptococcus</taxon>
    </lineage>
</organism>
<protein>
    <submittedName>
        <fullName evidence="1">Uncharacterized protein</fullName>
    </submittedName>
</protein>
<dbReference type="Proteomes" id="UP000308186">
    <property type="component" value="Unassembled WGS sequence"/>
</dbReference>
<accession>A0AAX2UZ52</accession>
<comment type="caution">
    <text evidence="1">The sequence shown here is derived from an EMBL/GenBank/DDBJ whole genome shotgun (WGS) entry which is preliminary data.</text>
</comment>
<dbReference type="AlphaFoldDB" id="A0AAX2UZ52"/>
<name>A0AAX2UZ52_STRSL</name>
<gene>
    <name evidence="1" type="ORF">FBF48_10365</name>
</gene>
<evidence type="ECO:0000313" key="1">
    <source>
        <dbReference type="EMBL" id="TNF65666.1"/>
    </source>
</evidence>
<reference evidence="1 2" key="1">
    <citation type="submission" date="2019-06" db="EMBL/GenBank/DDBJ databases">
        <title>Genome Announcement To Ensure Probiotic Safety of Streptococcus salivarius UBSS01.</title>
        <authorList>
            <person name="Sulthana A."/>
            <person name="Lakshmi S.G."/>
            <person name="Madempudi R.S."/>
        </authorList>
    </citation>
    <scope>NUCLEOTIDE SEQUENCE [LARGE SCALE GENOMIC DNA]</scope>
    <source>
        <strain evidence="1 2">UBSS01</strain>
    </source>
</reference>